<dbReference type="InterPro" id="IPR042099">
    <property type="entry name" value="ANL_N_sf"/>
</dbReference>
<name>A0ABV2WYR6_9NOCA</name>
<evidence type="ECO:0000313" key="6">
    <source>
        <dbReference type="Proteomes" id="UP001550628"/>
    </source>
</evidence>
<gene>
    <name evidence="5" type="ORF">ABZ510_29830</name>
</gene>
<feature type="domain" description="AMP-dependent synthetase/ligase" evidence="3">
    <location>
        <begin position="14"/>
        <end position="385"/>
    </location>
</feature>
<dbReference type="InterPro" id="IPR000873">
    <property type="entry name" value="AMP-dep_synth/lig_dom"/>
</dbReference>
<keyword evidence="2" id="KW-0436">Ligase</keyword>
<dbReference type="Gene3D" id="3.30.300.30">
    <property type="match status" value="1"/>
</dbReference>
<reference evidence="5 6" key="1">
    <citation type="submission" date="2024-06" db="EMBL/GenBank/DDBJ databases">
        <title>The Natural Products Discovery Center: Release of the First 8490 Sequenced Strains for Exploring Actinobacteria Biosynthetic Diversity.</title>
        <authorList>
            <person name="Kalkreuter E."/>
            <person name="Kautsar S.A."/>
            <person name="Yang D."/>
            <person name="Bader C.D."/>
            <person name="Teijaro C.N."/>
            <person name="Fluegel L."/>
            <person name="Davis C.M."/>
            <person name="Simpson J.R."/>
            <person name="Lauterbach L."/>
            <person name="Steele A.D."/>
            <person name="Gui C."/>
            <person name="Meng S."/>
            <person name="Li G."/>
            <person name="Viehrig K."/>
            <person name="Ye F."/>
            <person name="Su P."/>
            <person name="Kiefer A.F."/>
            <person name="Nichols A."/>
            <person name="Cepeda A.J."/>
            <person name="Yan W."/>
            <person name="Fan B."/>
            <person name="Jiang Y."/>
            <person name="Adhikari A."/>
            <person name="Zheng C.-J."/>
            <person name="Schuster L."/>
            <person name="Cowan T.M."/>
            <person name="Smanski M.J."/>
            <person name="Chevrette M.G."/>
            <person name="De Carvalho L.P.S."/>
            <person name="Shen B."/>
        </authorList>
    </citation>
    <scope>NUCLEOTIDE SEQUENCE [LARGE SCALE GENOMIC DNA]</scope>
    <source>
        <strain evidence="5 6">NPDC019708</strain>
    </source>
</reference>
<dbReference type="Pfam" id="PF13193">
    <property type="entry name" value="AMP-binding_C"/>
    <property type="match status" value="1"/>
</dbReference>
<proteinExistence type="inferred from homology"/>
<evidence type="ECO:0000313" key="5">
    <source>
        <dbReference type="EMBL" id="MEU1956040.1"/>
    </source>
</evidence>
<evidence type="ECO:0000259" key="4">
    <source>
        <dbReference type="Pfam" id="PF13193"/>
    </source>
</evidence>
<dbReference type="InterPro" id="IPR025110">
    <property type="entry name" value="AMP-bd_C"/>
</dbReference>
<comment type="similarity">
    <text evidence="1">Belongs to the ATP-dependent AMP-binding enzyme family.</text>
</comment>
<dbReference type="EMBL" id="JBEYBF010000031">
    <property type="protein sequence ID" value="MEU1956040.1"/>
    <property type="molecule type" value="Genomic_DNA"/>
</dbReference>
<accession>A0ABV2WYR6</accession>
<dbReference type="SUPFAM" id="SSF56801">
    <property type="entry name" value="Acetyl-CoA synthetase-like"/>
    <property type="match status" value="1"/>
</dbReference>
<dbReference type="RefSeq" id="WP_356959343.1">
    <property type="nucleotide sequence ID" value="NZ_JBEYBD010000028.1"/>
</dbReference>
<keyword evidence="6" id="KW-1185">Reference proteome</keyword>
<evidence type="ECO:0000256" key="1">
    <source>
        <dbReference type="ARBA" id="ARBA00006432"/>
    </source>
</evidence>
<protein>
    <submittedName>
        <fullName evidence="5">AMP-binding protein</fullName>
    </submittedName>
</protein>
<dbReference type="PANTHER" id="PTHR43201:SF5">
    <property type="entry name" value="MEDIUM-CHAIN ACYL-COA LIGASE ACSF2, MITOCHONDRIAL"/>
    <property type="match status" value="1"/>
</dbReference>
<dbReference type="PANTHER" id="PTHR43201">
    <property type="entry name" value="ACYL-COA SYNTHETASE"/>
    <property type="match status" value="1"/>
</dbReference>
<dbReference type="Gene3D" id="3.40.50.12780">
    <property type="entry name" value="N-terminal domain of ligase-like"/>
    <property type="match status" value="1"/>
</dbReference>
<dbReference type="Pfam" id="PF00501">
    <property type="entry name" value="AMP-binding"/>
    <property type="match status" value="1"/>
</dbReference>
<sequence length="529" mass="56563">MPPPTDPLLISGYLQRAAERNPAAPAVSDRTRRLTYAELDAEVTRLADELARLGVGRGDRVALLMQNSIEMAVSLLAPLRIGAIASPINIRLTPSEIRYILDDLEATAVIADAGHVATVIGEPLESLRGLVVVGANEAQPVVATAGGRIATARYEVGALEGGMSRPDVELDPRDAAYILYTSGTTGRPKGAVLSHAGYVAGTVAVLHALRMSATDELRHINVPMFHSGGLNSLLQQVVLGGPALITEPGGLRPEELVDLWEQHEVFTAFLTPTQWQQVCDLPGLSDRKLRLGRLVWGSSSPPPSLLRQMQDLFPGLPIYASFGMTETSGTTCSLPPEYAVSKAETVGRPVGPIQVRVVDSEMRDVPQGGVGEIIYQGPALLREYWRNESATEEAFAGGWFHSGDLGSFDEDGFLSVVGRLKEMIISGGENIYNSEVEAAVGSHPKVAQVVVVGVSHPKWVETPCAVIVPENPADPPSLAEIHEHVASILASYKKPTAIEIVPELPRNAMGKLLRSKVKADLVARQGGRT</sequence>
<dbReference type="InterPro" id="IPR045851">
    <property type="entry name" value="AMP-bd_C_sf"/>
</dbReference>
<dbReference type="PROSITE" id="PS00455">
    <property type="entry name" value="AMP_BINDING"/>
    <property type="match status" value="1"/>
</dbReference>
<organism evidence="5 6">
    <name type="scientific">Nocardia rhamnosiphila</name>
    <dbReference type="NCBI Taxonomy" id="426716"/>
    <lineage>
        <taxon>Bacteria</taxon>
        <taxon>Bacillati</taxon>
        <taxon>Actinomycetota</taxon>
        <taxon>Actinomycetes</taxon>
        <taxon>Mycobacteriales</taxon>
        <taxon>Nocardiaceae</taxon>
        <taxon>Nocardia</taxon>
    </lineage>
</organism>
<dbReference type="InterPro" id="IPR020845">
    <property type="entry name" value="AMP-binding_CS"/>
</dbReference>
<evidence type="ECO:0000256" key="2">
    <source>
        <dbReference type="ARBA" id="ARBA00022598"/>
    </source>
</evidence>
<feature type="domain" description="AMP-binding enzyme C-terminal" evidence="4">
    <location>
        <begin position="435"/>
        <end position="511"/>
    </location>
</feature>
<comment type="caution">
    <text evidence="5">The sequence shown here is derived from an EMBL/GenBank/DDBJ whole genome shotgun (WGS) entry which is preliminary data.</text>
</comment>
<dbReference type="Proteomes" id="UP001550628">
    <property type="component" value="Unassembled WGS sequence"/>
</dbReference>
<evidence type="ECO:0000259" key="3">
    <source>
        <dbReference type="Pfam" id="PF00501"/>
    </source>
</evidence>